<evidence type="ECO:0000256" key="8">
    <source>
        <dbReference type="ARBA" id="ARBA00022801"/>
    </source>
</evidence>
<evidence type="ECO:0000256" key="14">
    <source>
        <dbReference type="SAM" id="MobiDB-lite"/>
    </source>
</evidence>
<evidence type="ECO:0000256" key="13">
    <source>
        <dbReference type="RuleBase" id="RU361174"/>
    </source>
</evidence>
<evidence type="ECO:0000256" key="6">
    <source>
        <dbReference type="ARBA" id="ARBA00022651"/>
    </source>
</evidence>
<keyword evidence="9 13" id="KW-0119">Carbohydrate metabolism</keyword>
<dbReference type="InParanoid" id="G4TM72"/>
<protein>
    <recommendedName>
        <fullName evidence="13">Beta-xylanase</fullName>
        <ecNumber evidence="13">3.2.1.8</ecNumber>
    </recommendedName>
</protein>
<evidence type="ECO:0000256" key="11">
    <source>
        <dbReference type="ARBA" id="ARBA00023326"/>
    </source>
</evidence>
<dbReference type="SMART" id="SM00633">
    <property type="entry name" value="Glyco_10"/>
    <property type="match status" value="1"/>
</dbReference>
<dbReference type="Gene3D" id="3.20.20.80">
    <property type="entry name" value="Glycosidases"/>
    <property type="match status" value="1"/>
</dbReference>
<evidence type="ECO:0000256" key="2">
    <source>
        <dbReference type="ARBA" id="ARBA00004613"/>
    </source>
</evidence>
<organism evidence="17 18">
    <name type="scientific">Serendipita indica (strain DSM 11827)</name>
    <name type="common">Root endophyte fungus</name>
    <name type="synonym">Piriformospora indica</name>
    <dbReference type="NCBI Taxonomy" id="1109443"/>
    <lineage>
        <taxon>Eukaryota</taxon>
        <taxon>Fungi</taxon>
        <taxon>Dikarya</taxon>
        <taxon>Basidiomycota</taxon>
        <taxon>Agaricomycotina</taxon>
        <taxon>Agaricomycetes</taxon>
        <taxon>Sebacinales</taxon>
        <taxon>Serendipitaceae</taxon>
        <taxon>Serendipita</taxon>
    </lineage>
</organism>
<dbReference type="InterPro" id="IPR031158">
    <property type="entry name" value="GH10_AS"/>
</dbReference>
<name>G4TM72_SERID</name>
<dbReference type="EMBL" id="CAFZ01000163">
    <property type="protein sequence ID" value="CCA72415.1"/>
    <property type="molecule type" value="Genomic_DNA"/>
</dbReference>
<keyword evidence="5" id="KW-0964">Secreted</keyword>
<dbReference type="OMA" id="STREMWN"/>
<dbReference type="GO" id="GO:0030248">
    <property type="term" value="F:cellulose binding"/>
    <property type="evidence" value="ECO:0007669"/>
    <property type="project" value="InterPro"/>
</dbReference>
<dbReference type="SUPFAM" id="SSF51445">
    <property type="entry name" value="(Trans)glycosidases"/>
    <property type="match status" value="1"/>
</dbReference>
<dbReference type="eggNOG" id="ENOG502QR4K">
    <property type="taxonomic scope" value="Eukaryota"/>
</dbReference>
<evidence type="ECO:0000259" key="16">
    <source>
        <dbReference type="PROSITE" id="PS51760"/>
    </source>
</evidence>
<dbReference type="Proteomes" id="UP000007148">
    <property type="component" value="Unassembled WGS sequence"/>
</dbReference>
<dbReference type="OrthoDB" id="3055998at2759"/>
<dbReference type="InterPro" id="IPR044846">
    <property type="entry name" value="GH10"/>
</dbReference>
<evidence type="ECO:0000256" key="9">
    <source>
        <dbReference type="ARBA" id="ARBA00023277"/>
    </source>
</evidence>
<evidence type="ECO:0000256" key="3">
    <source>
        <dbReference type="ARBA" id="ARBA00004851"/>
    </source>
</evidence>
<evidence type="ECO:0000259" key="15">
    <source>
        <dbReference type="PROSITE" id="PS51164"/>
    </source>
</evidence>
<dbReference type="EC" id="3.2.1.8" evidence="13"/>
<dbReference type="PANTHER" id="PTHR31490">
    <property type="entry name" value="GLYCOSYL HYDROLASE"/>
    <property type="match status" value="1"/>
</dbReference>
<evidence type="ECO:0000256" key="10">
    <source>
        <dbReference type="ARBA" id="ARBA00023295"/>
    </source>
</evidence>
<dbReference type="SMART" id="SM00236">
    <property type="entry name" value="fCBD"/>
    <property type="match status" value="1"/>
</dbReference>
<dbReference type="STRING" id="1109443.G4TM72"/>
<dbReference type="Pfam" id="PF00734">
    <property type="entry name" value="CBM_1"/>
    <property type="match status" value="1"/>
</dbReference>
<dbReference type="InterPro" id="IPR000254">
    <property type="entry name" value="CBD"/>
</dbReference>
<accession>G4TM72</accession>
<feature type="domain" description="CBM1" evidence="15">
    <location>
        <begin position="22"/>
        <end position="59"/>
    </location>
</feature>
<dbReference type="AlphaFoldDB" id="G4TM72"/>
<evidence type="ECO:0000313" key="18">
    <source>
        <dbReference type="Proteomes" id="UP000007148"/>
    </source>
</evidence>
<keyword evidence="18" id="KW-1185">Reference proteome</keyword>
<keyword evidence="7" id="KW-0732">Signal</keyword>
<dbReference type="InterPro" id="IPR017853">
    <property type="entry name" value="GH"/>
</dbReference>
<feature type="active site" description="Nucleophile" evidence="12">
    <location>
        <position position="325"/>
    </location>
</feature>
<keyword evidence="6 17" id="KW-0858">Xylan degradation</keyword>
<dbReference type="GO" id="GO:0005576">
    <property type="term" value="C:extracellular region"/>
    <property type="evidence" value="ECO:0007669"/>
    <property type="project" value="UniProtKB-SubCell"/>
</dbReference>
<dbReference type="PROSITE" id="PS51760">
    <property type="entry name" value="GH10_2"/>
    <property type="match status" value="1"/>
</dbReference>
<comment type="similarity">
    <text evidence="4 13">Belongs to the glycosyl hydrolase 10 (cellulase F) family.</text>
</comment>
<dbReference type="PROSITE" id="PS51164">
    <property type="entry name" value="CBM1_2"/>
    <property type="match status" value="1"/>
</dbReference>
<dbReference type="InterPro" id="IPR001000">
    <property type="entry name" value="GH10_dom"/>
</dbReference>
<keyword evidence="11 13" id="KW-0624">Polysaccharide degradation</keyword>
<gene>
    <name evidence="17" type="ORF">PIIN_06350</name>
</gene>
<keyword evidence="10 13" id="KW-0326">Glycosidase</keyword>
<dbReference type="GO" id="GO:0045493">
    <property type="term" value="P:xylan catabolic process"/>
    <property type="evidence" value="ECO:0007669"/>
    <property type="project" value="UniProtKB-KW"/>
</dbReference>
<dbReference type="PROSITE" id="PS00591">
    <property type="entry name" value="GH10_1"/>
    <property type="match status" value="1"/>
</dbReference>
<evidence type="ECO:0000256" key="7">
    <source>
        <dbReference type="ARBA" id="ARBA00022729"/>
    </source>
</evidence>
<comment type="pathway">
    <text evidence="3">Glycan degradation; xylan degradation.</text>
</comment>
<comment type="catalytic activity">
    <reaction evidence="1 13">
        <text>Endohydrolysis of (1-&gt;4)-beta-D-xylosidic linkages in xylans.</text>
        <dbReference type="EC" id="3.2.1.8"/>
    </reaction>
</comment>
<dbReference type="Pfam" id="PF00331">
    <property type="entry name" value="Glyco_hydro_10"/>
    <property type="match status" value="1"/>
</dbReference>
<dbReference type="HOGENOM" id="CLU_020161_1_0_1"/>
<evidence type="ECO:0000256" key="5">
    <source>
        <dbReference type="ARBA" id="ARBA00022525"/>
    </source>
</evidence>
<evidence type="ECO:0000256" key="12">
    <source>
        <dbReference type="PROSITE-ProRule" id="PRU10061"/>
    </source>
</evidence>
<dbReference type="PANTHER" id="PTHR31490:SF35">
    <property type="entry name" value="ENDO-1,4-BETA-XYLANASE"/>
    <property type="match status" value="1"/>
</dbReference>
<comment type="caution">
    <text evidence="17">The sequence shown here is derived from an EMBL/GenBank/DDBJ whole genome shotgun (WGS) entry which is preliminary data.</text>
</comment>
<dbReference type="PRINTS" id="PR00134">
    <property type="entry name" value="GLHYDRLASE10"/>
</dbReference>
<evidence type="ECO:0000256" key="1">
    <source>
        <dbReference type="ARBA" id="ARBA00000681"/>
    </source>
</evidence>
<keyword evidence="8 13" id="KW-0378">Hydrolase</keyword>
<feature type="region of interest" description="Disordered" evidence="14">
    <location>
        <begin position="61"/>
        <end position="87"/>
    </location>
</feature>
<proteinExistence type="inferred from homology"/>
<evidence type="ECO:0000313" key="17">
    <source>
        <dbReference type="EMBL" id="CCA72415.1"/>
    </source>
</evidence>
<dbReference type="InterPro" id="IPR035971">
    <property type="entry name" value="CBD_sf"/>
</dbReference>
<sequence length="410" mass="44272">MISLVKPMLMYLYGVNAAGYVKRILVPSLISGQIGWMGATTCVSGASCVYSNDWYSQCLPSSSTATTRPQTTTTTTTTSSGTSSSSTPGLADLAVAAGKQYIGQMIDTTEMQNSAYMVIASNVHMFNQVTPGNKMKWDATEPSRNLFTFGAADNIVNWALSGGRQMRGHTLVWHSQLPSWVSNSNFNNGTLVSVLQNHVTTLVKHFSGKVKTWDVTNEIFNEDGTWRQSVFYKTIGEYFVDIAFRAAAAADPSVGLAANDYNLDNNNSKIAAYIALVKRLKARGVKITQVGSQAHLISGQTPSFTFMVSALNALVATGVDVAITELDIRIQLPITSAKLDQQKKDYNTAVRACMAVPRCVGVTIAGYSDKYSWVPGTFPGYGAALPFDENYKAKPAFYGIVDALKGITDS</sequence>
<dbReference type="SUPFAM" id="SSF57180">
    <property type="entry name" value="Cellulose-binding domain"/>
    <property type="match status" value="1"/>
</dbReference>
<reference evidence="17 18" key="1">
    <citation type="journal article" date="2011" name="PLoS Pathog.">
        <title>Endophytic Life Strategies Decoded by Genome and Transcriptome Analyses of the Mutualistic Root Symbiont Piriformospora indica.</title>
        <authorList>
            <person name="Zuccaro A."/>
            <person name="Lahrmann U."/>
            <person name="Guldener U."/>
            <person name="Langen G."/>
            <person name="Pfiffi S."/>
            <person name="Biedenkopf D."/>
            <person name="Wong P."/>
            <person name="Samans B."/>
            <person name="Grimm C."/>
            <person name="Basiewicz M."/>
            <person name="Murat C."/>
            <person name="Martin F."/>
            <person name="Kogel K.H."/>
        </authorList>
    </citation>
    <scope>NUCLEOTIDE SEQUENCE [LARGE SCALE GENOMIC DNA]</scope>
    <source>
        <strain evidence="17 18">DSM 11827</strain>
    </source>
</reference>
<feature type="domain" description="GH10" evidence="16">
    <location>
        <begin position="87"/>
        <end position="403"/>
    </location>
</feature>
<evidence type="ECO:0000256" key="4">
    <source>
        <dbReference type="ARBA" id="ARBA00007495"/>
    </source>
</evidence>
<comment type="subcellular location">
    <subcellularLocation>
        <location evidence="2">Secreted</location>
    </subcellularLocation>
</comment>
<dbReference type="GO" id="GO:0031176">
    <property type="term" value="F:endo-1,4-beta-xylanase activity"/>
    <property type="evidence" value="ECO:0007669"/>
    <property type="project" value="UniProtKB-EC"/>
</dbReference>